<proteinExistence type="predicted"/>
<feature type="transmembrane region" description="Helical" evidence="1">
    <location>
        <begin position="83"/>
        <end position="101"/>
    </location>
</feature>
<feature type="transmembrane region" description="Helical" evidence="1">
    <location>
        <begin position="263"/>
        <end position="281"/>
    </location>
</feature>
<dbReference type="AlphaFoldDB" id="A0A1F7Z6V5"/>
<protein>
    <recommendedName>
        <fullName evidence="4">Glycosyltransferase RgtA/B/C/D-like domain-containing protein</fullName>
    </recommendedName>
</protein>
<evidence type="ECO:0000313" key="3">
    <source>
        <dbReference type="Proteomes" id="UP000177169"/>
    </source>
</evidence>
<sequence>MQVNRNLKIKEKHLFLVIIITSFLVSLSFLWGNIDPDFFSFYYIGRGVAQGKDMYVDFADNKGPVLYFFFSVLYLFFKNNYKLALIVTSTILDTFLSFFSIKIATSWFKVQNLLSGKWGIFLSFFITLLIKSYSIGTFTGGVYSETVAFFFILSSLLLVERKKVFFAGILYSLAILTRPTTIFWGIVPLVWFLSKGEKLAIFLKFFVGSIVSFLSVILFYVVLGGRLDYLIDNLLVFNSGYSRLIKTDYLRQLVLNISSETRLFLSIILVIPLLYFSLLNNKLIEYKFLIFAIFFASISSTFVGGLFYFHHFVQFSLIVTIAMVLIIALSFRGNSALQGRKIIPETRMSHLLASVLLLLFISEVGSYRHFLFSEDRDSDLTRVQNFITNHKDLLDSKEYLMVVTYYPQLYFTFDKLSPDRYFQPFFLSRRFNILAEKDIKRHSKLNKETLDNTLFLIVSKNEFDGWYKEEYLTNFANKFGLKNVAGTSNDHEEVNLYVANPGK</sequence>
<feature type="transmembrane region" description="Helical" evidence="1">
    <location>
        <begin position="142"/>
        <end position="159"/>
    </location>
</feature>
<comment type="caution">
    <text evidence="2">The sequence shown here is derived from an EMBL/GenBank/DDBJ whole genome shotgun (WGS) entry which is preliminary data.</text>
</comment>
<feature type="transmembrane region" description="Helical" evidence="1">
    <location>
        <begin position="165"/>
        <end position="193"/>
    </location>
</feature>
<evidence type="ECO:0008006" key="4">
    <source>
        <dbReference type="Google" id="ProtNLM"/>
    </source>
</evidence>
<feature type="transmembrane region" description="Helical" evidence="1">
    <location>
        <begin position="315"/>
        <end position="331"/>
    </location>
</feature>
<feature type="transmembrane region" description="Helical" evidence="1">
    <location>
        <begin position="14"/>
        <end position="34"/>
    </location>
</feature>
<reference evidence="2 3" key="1">
    <citation type="journal article" date="2016" name="Nat. Commun.">
        <title>Thousands of microbial genomes shed light on interconnected biogeochemical processes in an aquifer system.</title>
        <authorList>
            <person name="Anantharaman K."/>
            <person name="Brown C.T."/>
            <person name="Hug L.A."/>
            <person name="Sharon I."/>
            <person name="Castelle C.J."/>
            <person name="Probst A.J."/>
            <person name="Thomas B.C."/>
            <person name="Singh A."/>
            <person name="Wilkins M.J."/>
            <person name="Karaoz U."/>
            <person name="Brodie E.L."/>
            <person name="Williams K.H."/>
            <person name="Hubbard S.S."/>
            <person name="Banfield J.F."/>
        </authorList>
    </citation>
    <scope>NUCLEOTIDE SEQUENCE [LARGE SCALE GENOMIC DNA]</scope>
</reference>
<accession>A0A1F7Z6V5</accession>
<keyword evidence="1" id="KW-0472">Membrane</keyword>
<feature type="transmembrane region" description="Helical" evidence="1">
    <location>
        <begin position="54"/>
        <end position="76"/>
    </location>
</feature>
<feature type="transmembrane region" description="Helical" evidence="1">
    <location>
        <begin position="113"/>
        <end position="130"/>
    </location>
</feature>
<evidence type="ECO:0000313" key="2">
    <source>
        <dbReference type="EMBL" id="OGM34505.1"/>
    </source>
</evidence>
<keyword evidence="1" id="KW-0812">Transmembrane</keyword>
<dbReference type="STRING" id="1802505.A3D01_03095"/>
<feature type="transmembrane region" description="Helical" evidence="1">
    <location>
        <begin position="351"/>
        <end position="370"/>
    </location>
</feature>
<dbReference type="Proteomes" id="UP000177169">
    <property type="component" value="Unassembled WGS sequence"/>
</dbReference>
<feature type="transmembrane region" description="Helical" evidence="1">
    <location>
        <begin position="205"/>
        <end position="223"/>
    </location>
</feature>
<keyword evidence="1" id="KW-1133">Transmembrane helix</keyword>
<name>A0A1F7Z6V5_9BACT</name>
<dbReference type="EMBL" id="MGGR01000005">
    <property type="protein sequence ID" value="OGM34505.1"/>
    <property type="molecule type" value="Genomic_DNA"/>
</dbReference>
<gene>
    <name evidence="2" type="ORF">A3D01_03095</name>
</gene>
<organism evidence="2 3">
    <name type="scientific">Candidatus Woesebacteria bacterium RIFCSPHIGHO2_02_FULL_39_13</name>
    <dbReference type="NCBI Taxonomy" id="1802505"/>
    <lineage>
        <taxon>Bacteria</taxon>
        <taxon>Candidatus Woeseibacteriota</taxon>
    </lineage>
</organism>
<evidence type="ECO:0000256" key="1">
    <source>
        <dbReference type="SAM" id="Phobius"/>
    </source>
</evidence>
<feature type="transmembrane region" description="Helical" evidence="1">
    <location>
        <begin position="288"/>
        <end position="309"/>
    </location>
</feature>